<evidence type="ECO:0000313" key="4">
    <source>
        <dbReference type="Proteomes" id="UP000318384"/>
    </source>
</evidence>
<protein>
    <recommendedName>
        <fullName evidence="5">Nickel uptake substrate-specific transmembrane region</fullName>
    </recommendedName>
</protein>
<reference evidence="3 4" key="1">
    <citation type="submission" date="2019-03" db="EMBL/GenBank/DDBJ databases">
        <title>Deep-cultivation of Planctomycetes and their phenomic and genomic characterization uncovers novel biology.</title>
        <authorList>
            <person name="Wiegand S."/>
            <person name="Jogler M."/>
            <person name="Boedeker C."/>
            <person name="Pinto D."/>
            <person name="Vollmers J."/>
            <person name="Rivas-Marin E."/>
            <person name="Kohn T."/>
            <person name="Peeters S.H."/>
            <person name="Heuer A."/>
            <person name="Rast P."/>
            <person name="Oberbeckmann S."/>
            <person name="Bunk B."/>
            <person name="Jeske O."/>
            <person name="Meyerdierks A."/>
            <person name="Storesund J.E."/>
            <person name="Kallscheuer N."/>
            <person name="Luecker S."/>
            <person name="Lage O.M."/>
            <person name="Pohl T."/>
            <person name="Merkel B.J."/>
            <person name="Hornburger P."/>
            <person name="Mueller R.-W."/>
            <person name="Bruemmer F."/>
            <person name="Labrenz M."/>
            <person name="Spormann A.M."/>
            <person name="Op den Camp H."/>
            <person name="Overmann J."/>
            <person name="Amann R."/>
            <person name="Jetten M.S.M."/>
            <person name="Mascher T."/>
            <person name="Medema M.H."/>
            <person name="Devos D.P."/>
            <person name="Kaster A.-K."/>
            <person name="Ovreas L."/>
            <person name="Rohde M."/>
            <person name="Galperin M.Y."/>
            <person name="Jogler C."/>
        </authorList>
    </citation>
    <scope>NUCLEOTIDE SEQUENCE [LARGE SCALE GENOMIC DNA]</scope>
    <source>
        <strain evidence="3 4">V202</strain>
    </source>
</reference>
<organism evidence="3 4">
    <name type="scientific">Gimesia aquarii</name>
    <dbReference type="NCBI Taxonomy" id="2527964"/>
    <lineage>
        <taxon>Bacteria</taxon>
        <taxon>Pseudomonadati</taxon>
        <taxon>Planctomycetota</taxon>
        <taxon>Planctomycetia</taxon>
        <taxon>Planctomycetales</taxon>
        <taxon>Planctomycetaceae</taxon>
        <taxon>Gimesia</taxon>
    </lineage>
</organism>
<dbReference type="EMBL" id="CP037422">
    <property type="protein sequence ID" value="QDU06987.1"/>
    <property type="molecule type" value="Genomic_DNA"/>
</dbReference>
<feature type="chain" id="PRO_5022200100" description="Nickel uptake substrate-specific transmembrane region" evidence="2">
    <location>
        <begin position="21"/>
        <end position="139"/>
    </location>
</feature>
<accession>A0A517WP03</accession>
<proteinExistence type="predicted"/>
<name>A0A517WP03_9PLAN</name>
<evidence type="ECO:0000313" key="3">
    <source>
        <dbReference type="EMBL" id="QDU06987.1"/>
    </source>
</evidence>
<keyword evidence="4" id="KW-1185">Reference proteome</keyword>
<dbReference type="PROSITE" id="PS51257">
    <property type="entry name" value="PROKAR_LIPOPROTEIN"/>
    <property type="match status" value="1"/>
</dbReference>
<sequence precursor="true">MNFSKKLLLALMCFVPYVFSVGCGGGAGSDQPKLGTVSGVVTMDGQPLADVIVTFDPSQGRPSNGKTNGEGKYELGYLRDTKGAVIGSHTVSITTPQEAPTPPGKTYKDPIPAKYNSKTTLKEEVKEGDNTINFELVSK</sequence>
<evidence type="ECO:0000256" key="1">
    <source>
        <dbReference type="SAM" id="MobiDB-lite"/>
    </source>
</evidence>
<gene>
    <name evidence="3" type="ORF">V202x_03320</name>
</gene>
<feature type="signal peptide" evidence="2">
    <location>
        <begin position="1"/>
        <end position="20"/>
    </location>
</feature>
<dbReference type="AlphaFoldDB" id="A0A517WP03"/>
<keyword evidence="2" id="KW-0732">Signal</keyword>
<dbReference type="RefSeq" id="WP_232098770.1">
    <property type="nucleotide sequence ID" value="NZ_CP037422.1"/>
</dbReference>
<evidence type="ECO:0008006" key="5">
    <source>
        <dbReference type="Google" id="ProtNLM"/>
    </source>
</evidence>
<dbReference type="Proteomes" id="UP000318384">
    <property type="component" value="Chromosome"/>
</dbReference>
<evidence type="ECO:0000256" key="2">
    <source>
        <dbReference type="SAM" id="SignalP"/>
    </source>
</evidence>
<feature type="region of interest" description="Disordered" evidence="1">
    <location>
        <begin position="94"/>
        <end position="113"/>
    </location>
</feature>